<dbReference type="PROSITE" id="PS00211">
    <property type="entry name" value="ABC_TRANSPORTER_1"/>
    <property type="match status" value="1"/>
</dbReference>
<dbReference type="GO" id="GO:0005524">
    <property type="term" value="F:ATP binding"/>
    <property type="evidence" value="ECO:0007669"/>
    <property type="project" value="UniProtKB-KW"/>
</dbReference>
<keyword evidence="4" id="KW-0677">Repeat</keyword>
<dbReference type="PROSITE" id="PS50893">
    <property type="entry name" value="ABC_TRANSPORTER_2"/>
    <property type="match status" value="1"/>
</dbReference>
<evidence type="ECO:0000259" key="17">
    <source>
        <dbReference type="PROSITE" id="PS50893"/>
    </source>
</evidence>
<evidence type="ECO:0000256" key="9">
    <source>
        <dbReference type="ARBA" id="ARBA00022833"/>
    </source>
</evidence>
<dbReference type="GO" id="GO:0008270">
    <property type="term" value="F:zinc ion binding"/>
    <property type="evidence" value="ECO:0007669"/>
    <property type="project" value="UniProtKB-KW"/>
</dbReference>
<evidence type="ECO:0000256" key="15">
    <source>
        <dbReference type="ARBA" id="ARBA00039316"/>
    </source>
</evidence>
<sequence length="849" mass="93874">MIRLPIRHKETIPNNIEVYGAKVNNLKNINVSIPLNAFVAITGVSGSGKSSLAMGVLYAEGARRYLNALATYTRRRIGQVGRANVRKVKYLPSAIALRQRPAVPGDRSTVGTMSEGLNVLRLIFSRLGSHQCPNGHQVPPTIKVAQAMDLPGEAMGKIKCPTCGKVFMAPSAEDFAFNSDGACKMCQGTGKVRQIVKSRLVPDANKTISDGAVASWHLPGRNFMPWVAREVGIRINVPFKDLTQHEKRLVFAGPRKTYAINIPSRTGKIFHMNNAEYENAFAAVKDSLATTHNARAIKRLDRFYEFGTCPRCHGMRFDPTLYRTKLASKNIGQVCNMTLTELKPFMHKVLMWLPKTMHKLGRTLINELMDSIKPLYDLGLDYLTLSRAGNTLSTGELQRIQLGRTLRSQTTGVLYVLDEPSVGLHAANVAGLVKVLRQLVSQGNSLVVVDHNIDIISAADYIIEIGPKAGRWGGTIVDHGTPKEIENSPHSLIAPFLKGDAKVIVRHRPPKDQIFKYGYLQLGISHRFNLHHVQAKFPKKRLTVVSGYSGAGKSTLIMDGLVKSMQNQSKHQPLPSYVTKFNNGGLKRVIKIDSVPIGKNVRSTVATYCGIWDPIRKLFAQTSLAKKRHWRAGHFSYNVKSGACPNCQGTGSISLDIQYLPDMTMTCPVCHGKRYSQPTLQVKWHGYSIADILNLSVRDAEKVFRNQNKIEFILKALDRMGLGYLILGESTPILSGGEAQRLKLVSQMGRHQDDTLFVFDEPSVGLHPKDVQVLNHVFDQLIEKGATLVVIEHDLDVIMNADYVIDLGPKGGIHGGEIVATGTPREIAKSPKSQTGKYLAKRMHLDHLI</sequence>
<evidence type="ECO:0000256" key="2">
    <source>
        <dbReference type="ARBA" id="ARBA00022490"/>
    </source>
</evidence>
<evidence type="ECO:0000256" key="12">
    <source>
        <dbReference type="ARBA" id="ARBA00023125"/>
    </source>
</evidence>
<name>A0A4P6ZM74_9LACO</name>
<dbReference type="Proteomes" id="UP000294321">
    <property type="component" value="Chromosome"/>
</dbReference>
<evidence type="ECO:0000256" key="6">
    <source>
        <dbReference type="ARBA" id="ARBA00022763"/>
    </source>
</evidence>
<dbReference type="EMBL" id="CP034726">
    <property type="protein sequence ID" value="QBP18713.1"/>
    <property type="molecule type" value="Genomic_DNA"/>
</dbReference>
<keyword evidence="3" id="KW-0479">Metal-binding</keyword>
<keyword evidence="19" id="KW-1185">Reference proteome</keyword>
<evidence type="ECO:0000256" key="11">
    <source>
        <dbReference type="ARBA" id="ARBA00022881"/>
    </source>
</evidence>
<dbReference type="KEGG" id="lji:ELX58_06145"/>
<dbReference type="InterPro" id="IPR027417">
    <property type="entry name" value="P-loop_NTPase"/>
</dbReference>
<keyword evidence="8" id="KW-0863">Zinc-finger</keyword>
<keyword evidence="5" id="KW-0547">Nucleotide-binding</keyword>
<dbReference type="GO" id="GO:0006281">
    <property type="term" value="P:DNA repair"/>
    <property type="evidence" value="ECO:0007669"/>
    <property type="project" value="UniProtKB-KW"/>
</dbReference>
<evidence type="ECO:0000313" key="18">
    <source>
        <dbReference type="EMBL" id="QBP18713.1"/>
    </source>
</evidence>
<keyword evidence="6" id="KW-0227">DNA damage</keyword>
<evidence type="ECO:0000256" key="10">
    <source>
        <dbReference type="ARBA" id="ARBA00022840"/>
    </source>
</evidence>
<protein>
    <recommendedName>
        <fullName evidence="15">UvrABC system protein A</fullName>
    </recommendedName>
    <alternativeName>
        <fullName evidence="16">Excinuclease ABC subunit A</fullName>
    </alternativeName>
</protein>
<keyword evidence="10" id="KW-0067">ATP-binding</keyword>
<evidence type="ECO:0000313" key="19">
    <source>
        <dbReference type="Proteomes" id="UP000294321"/>
    </source>
</evidence>
<evidence type="ECO:0000256" key="14">
    <source>
        <dbReference type="ARBA" id="ARBA00038000"/>
    </source>
</evidence>
<evidence type="ECO:0000256" key="4">
    <source>
        <dbReference type="ARBA" id="ARBA00022737"/>
    </source>
</evidence>
<evidence type="ECO:0000256" key="1">
    <source>
        <dbReference type="ARBA" id="ARBA00004496"/>
    </source>
</evidence>
<dbReference type="SUPFAM" id="SSF52540">
    <property type="entry name" value="P-loop containing nucleoside triphosphate hydrolases"/>
    <property type="match status" value="2"/>
</dbReference>
<dbReference type="InterPro" id="IPR041552">
    <property type="entry name" value="UvrA_DNA-bd"/>
</dbReference>
<organism evidence="18 19">
    <name type="scientific">Acetilactobacillus jinshanensis</name>
    <dbReference type="NCBI Taxonomy" id="1720083"/>
    <lineage>
        <taxon>Bacteria</taxon>
        <taxon>Bacillati</taxon>
        <taxon>Bacillota</taxon>
        <taxon>Bacilli</taxon>
        <taxon>Lactobacillales</taxon>
        <taxon>Lactobacillaceae</taxon>
        <taxon>Acetilactobacillus</taxon>
    </lineage>
</organism>
<accession>A0A4P6ZM74</accession>
<proteinExistence type="inferred from homology"/>
<dbReference type="AlphaFoldDB" id="A0A4P6ZM74"/>
<keyword evidence="11" id="KW-0267">Excision nuclease</keyword>
<gene>
    <name evidence="18" type="ORF">ELX58_06145</name>
</gene>
<evidence type="ECO:0000256" key="16">
    <source>
        <dbReference type="ARBA" id="ARBA00042156"/>
    </source>
</evidence>
<keyword evidence="12" id="KW-0238">DNA-binding</keyword>
<dbReference type="GO" id="GO:0004518">
    <property type="term" value="F:nuclease activity"/>
    <property type="evidence" value="ECO:0007669"/>
    <property type="project" value="UniProtKB-KW"/>
</dbReference>
<dbReference type="InterPro" id="IPR003439">
    <property type="entry name" value="ABC_transporter-like_ATP-bd"/>
</dbReference>
<comment type="subcellular location">
    <subcellularLocation>
        <location evidence="1">Cytoplasm</location>
    </subcellularLocation>
</comment>
<comment type="similarity">
    <text evidence="14">Belongs to the ABC transporter superfamily. UvrA family.</text>
</comment>
<dbReference type="GO" id="GO:0003677">
    <property type="term" value="F:DNA binding"/>
    <property type="evidence" value="ECO:0007669"/>
    <property type="project" value="UniProtKB-KW"/>
</dbReference>
<dbReference type="InterPro" id="IPR017871">
    <property type="entry name" value="ABC_transporter-like_CS"/>
</dbReference>
<keyword evidence="2" id="KW-0963">Cytoplasm</keyword>
<dbReference type="Gene3D" id="3.40.50.300">
    <property type="entry name" value="P-loop containing nucleotide triphosphate hydrolases"/>
    <property type="match status" value="2"/>
</dbReference>
<keyword evidence="7" id="KW-0228">DNA excision</keyword>
<dbReference type="GO" id="GO:0005737">
    <property type="term" value="C:cytoplasm"/>
    <property type="evidence" value="ECO:0007669"/>
    <property type="project" value="UniProtKB-SubCell"/>
</dbReference>
<dbReference type="Pfam" id="PF17755">
    <property type="entry name" value="UvrA_DNA-bind"/>
    <property type="match status" value="1"/>
</dbReference>
<keyword evidence="9" id="KW-0862">Zinc</keyword>
<dbReference type="Gene3D" id="1.20.1580.10">
    <property type="entry name" value="ABC transporter ATPase like domain"/>
    <property type="match status" value="2"/>
</dbReference>
<reference evidence="19" key="1">
    <citation type="submission" date="2018-12" db="EMBL/GenBank/DDBJ databases">
        <title>A new species of lactobacillus.</title>
        <authorList>
            <person name="Jian Y."/>
            <person name="Xin L."/>
            <person name="Hong Z.J."/>
            <person name="Ming L.Z."/>
            <person name="Hong X.Z."/>
        </authorList>
    </citation>
    <scope>NUCLEOTIDE SEQUENCE [LARGE SCALE GENOMIC DNA]</scope>
    <source>
        <strain evidence="19">HSLZ-75</strain>
    </source>
</reference>
<dbReference type="Gene3D" id="1.10.8.280">
    <property type="entry name" value="ABC transporter ATPase domain-like"/>
    <property type="match status" value="1"/>
</dbReference>
<dbReference type="PANTHER" id="PTHR43152:SF3">
    <property type="entry name" value="UVRABC SYSTEM PROTEIN A"/>
    <property type="match status" value="1"/>
</dbReference>
<evidence type="ECO:0000256" key="8">
    <source>
        <dbReference type="ARBA" id="ARBA00022771"/>
    </source>
</evidence>
<evidence type="ECO:0000256" key="13">
    <source>
        <dbReference type="ARBA" id="ARBA00023204"/>
    </source>
</evidence>
<dbReference type="OrthoDB" id="9809851at2"/>
<evidence type="ECO:0000256" key="5">
    <source>
        <dbReference type="ARBA" id="ARBA00022741"/>
    </source>
</evidence>
<dbReference type="GO" id="GO:0016887">
    <property type="term" value="F:ATP hydrolysis activity"/>
    <property type="evidence" value="ECO:0007669"/>
    <property type="project" value="InterPro"/>
</dbReference>
<keyword evidence="13" id="KW-0234">DNA repair</keyword>
<evidence type="ECO:0000256" key="7">
    <source>
        <dbReference type="ARBA" id="ARBA00022769"/>
    </source>
</evidence>
<evidence type="ECO:0000256" key="3">
    <source>
        <dbReference type="ARBA" id="ARBA00022723"/>
    </source>
</evidence>
<dbReference type="PANTHER" id="PTHR43152">
    <property type="entry name" value="UVRABC SYSTEM PROTEIN A"/>
    <property type="match status" value="1"/>
</dbReference>
<feature type="domain" description="ABC transporter" evidence="17">
    <location>
        <begin position="509"/>
        <end position="840"/>
    </location>
</feature>